<reference evidence="1" key="1">
    <citation type="submission" date="2022-10" db="EMBL/GenBank/DDBJ databases">
        <authorList>
            <person name="Mo P."/>
        </authorList>
    </citation>
    <scope>NUCLEOTIDE SEQUENCE</scope>
    <source>
        <strain evidence="1">HUAS 13-4</strain>
    </source>
</reference>
<name>A0ABY6DVE8_9ACTN</name>
<dbReference type="Proteomes" id="UP001061298">
    <property type="component" value="Chromosome"/>
</dbReference>
<proteinExistence type="predicted"/>
<dbReference type="EMBL" id="CP106793">
    <property type="protein sequence ID" value="UXY17693.1"/>
    <property type="molecule type" value="Genomic_DNA"/>
</dbReference>
<accession>A0ABY6DVE8</accession>
<sequence length="49" mass="5288">MTTFISPVSDPLHSSVWPTATNIGVFLSVSDLDELYTAAAVMTGPWTIF</sequence>
<evidence type="ECO:0000313" key="1">
    <source>
        <dbReference type="EMBL" id="UXY17693.1"/>
    </source>
</evidence>
<protein>
    <submittedName>
        <fullName evidence="1">Uncharacterized protein</fullName>
    </submittedName>
</protein>
<evidence type="ECO:0000313" key="2">
    <source>
        <dbReference type="Proteomes" id="UP001061298"/>
    </source>
</evidence>
<organism evidence="1 2">
    <name type="scientific">Streptomyces cynarae</name>
    <dbReference type="NCBI Taxonomy" id="2981134"/>
    <lineage>
        <taxon>Bacteria</taxon>
        <taxon>Bacillati</taxon>
        <taxon>Actinomycetota</taxon>
        <taxon>Actinomycetes</taxon>
        <taxon>Kitasatosporales</taxon>
        <taxon>Streptomycetaceae</taxon>
        <taxon>Streptomyces</taxon>
    </lineage>
</organism>
<keyword evidence="2" id="KW-1185">Reference proteome</keyword>
<dbReference type="RefSeq" id="WP_263227726.1">
    <property type="nucleotide sequence ID" value="NZ_CP106793.1"/>
</dbReference>
<gene>
    <name evidence="1" type="ORF">N8I84_02215</name>
</gene>